<feature type="transmembrane region" description="Helical" evidence="1">
    <location>
        <begin position="43"/>
        <end position="60"/>
    </location>
</feature>
<evidence type="ECO:0000256" key="1">
    <source>
        <dbReference type="SAM" id="Phobius"/>
    </source>
</evidence>
<accession>A0ABS2DGE5</accession>
<protein>
    <submittedName>
        <fullName evidence="2">Uncharacterized protein</fullName>
    </submittedName>
</protein>
<keyword evidence="1" id="KW-0472">Membrane</keyword>
<sequence>MRFLEKVFAFFEEVKDLFFALLLIGGFIVFLLSSFSFFFDGEALYGFIDLFLMFMTGLFIKPAVTDVFTKEEN</sequence>
<gene>
    <name evidence="2" type="ORF">JR050_02835</name>
</gene>
<name>A0ABS2DGE5_9BACI</name>
<dbReference type="EMBL" id="JAFELM010000013">
    <property type="protein sequence ID" value="MBM6616618.1"/>
    <property type="molecule type" value="Genomic_DNA"/>
</dbReference>
<dbReference type="Proteomes" id="UP001518925">
    <property type="component" value="Unassembled WGS sequence"/>
</dbReference>
<reference evidence="2 3" key="1">
    <citation type="submission" date="2021-02" db="EMBL/GenBank/DDBJ databases">
        <title>Bacillus sp. RD4P76, an endophyte from a halophyte.</title>
        <authorList>
            <person name="Sun J.-Q."/>
        </authorList>
    </citation>
    <scope>NUCLEOTIDE SEQUENCE [LARGE SCALE GENOMIC DNA]</scope>
    <source>
        <strain evidence="2 3">RD4P76</strain>
    </source>
</reference>
<feature type="transmembrane region" description="Helical" evidence="1">
    <location>
        <begin position="16"/>
        <end position="37"/>
    </location>
</feature>
<evidence type="ECO:0000313" key="3">
    <source>
        <dbReference type="Proteomes" id="UP001518925"/>
    </source>
</evidence>
<dbReference type="RefSeq" id="WP_204202000.1">
    <property type="nucleotide sequence ID" value="NZ_JAFELM010000013.1"/>
</dbReference>
<keyword evidence="3" id="KW-1185">Reference proteome</keyword>
<proteinExistence type="predicted"/>
<evidence type="ECO:0000313" key="2">
    <source>
        <dbReference type="EMBL" id="MBM6616618.1"/>
    </source>
</evidence>
<comment type="caution">
    <text evidence="2">The sequence shown here is derived from an EMBL/GenBank/DDBJ whole genome shotgun (WGS) entry which is preliminary data.</text>
</comment>
<keyword evidence="1" id="KW-0812">Transmembrane</keyword>
<organism evidence="2 3">
    <name type="scientific">Bacillus suaedaesalsae</name>
    <dbReference type="NCBI Taxonomy" id="2810349"/>
    <lineage>
        <taxon>Bacteria</taxon>
        <taxon>Bacillati</taxon>
        <taxon>Bacillota</taxon>
        <taxon>Bacilli</taxon>
        <taxon>Bacillales</taxon>
        <taxon>Bacillaceae</taxon>
        <taxon>Bacillus</taxon>
    </lineage>
</organism>
<keyword evidence="1" id="KW-1133">Transmembrane helix</keyword>